<dbReference type="PROSITE" id="PS51450">
    <property type="entry name" value="LRR"/>
    <property type="match status" value="1"/>
</dbReference>
<dbReference type="PaxDb" id="3880-AES95652"/>
<dbReference type="InterPro" id="IPR032675">
    <property type="entry name" value="LRR_dom_sf"/>
</dbReference>
<dbReference type="eggNOG" id="KOG1947">
    <property type="taxonomic scope" value="Eukaryota"/>
</dbReference>
<dbReference type="InterPro" id="IPR001810">
    <property type="entry name" value="F-box_dom"/>
</dbReference>
<protein>
    <submittedName>
        <fullName evidence="2">F-box/LRR protein</fullName>
    </submittedName>
    <submittedName>
        <fullName evidence="3">Putative F-box domain, leucine-rich repeat domain, L domain-containing protein</fullName>
    </submittedName>
</protein>
<dbReference type="PROSITE" id="PS50181">
    <property type="entry name" value="FBOX"/>
    <property type="match status" value="1"/>
</dbReference>
<dbReference type="Gramene" id="rna29808">
    <property type="protein sequence ID" value="RHN54730.1"/>
    <property type="gene ID" value="gene29808"/>
</dbReference>
<dbReference type="Proteomes" id="UP000265566">
    <property type="component" value="Chromosome 5"/>
</dbReference>
<evidence type="ECO:0000313" key="4">
    <source>
        <dbReference type="EnsemblPlants" id="AES95652"/>
    </source>
</evidence>
<dbReference type="Gene3D" id="1.20.1280.50">
    <property type="match status" value="1"/>
</dbReference>
<dbReference type="InterPro" id="IPR006553">
    <property type="entry name" value="Leu-rich_rpt_Cys-con_subtyp"/>
</dbReference>
<dbReference type="EMBL" id="PSQE01000005">
    <property type="protein sequence ID" value="RHN54730.1"/>
    <property type="molecule type" value="Genomic_DNA"/>
</dbReference>
<reference evidence="2 5" key="1">
    <citation type="journal article" date="2011" name="Nature">
        <title>The Medicago genome provides insight into the evolution of rhizobial symbioses.</title>
        <authorList>
            <person name="Young N.D."/>
            <person name="Debelle F."/>
            <person name="Oldroyd G.E."/>
            <person name="Geurts R."/>
            <person name="Cannon S.B."/>
            <person name="Udvardi M.K."/>
            <person name="Benedito V.A."/>
            <person name="Mayer K.F."/>
            <person name="Gouzy J."/>
            <person name="Schoof H."/>
            <person name="Van de Peer Y."/>
            <person name="Proost S."/>
            <person name="Cook D.R."/>
            <person name="Meyers B.C."/>
            <person name="Spannagl M."/>
            <person name="Cheung F."/>
            <person name="De Mita S."/>
            <person name="Krishnakumar V."/>
            <person name="Gundlach H."/>
            <person name="Zhou S."/>
            <person name="Mudge J."/>
            <person name="Bharti A.K."/>
            <person name="Murray J.D."/>
            <person name="Naoumkina M.A."/>
            <person name="Rosen B."/>
            <person name="Silverstein K.A."/>
            <person name="Tang H."/>
            <person name="Rombauts S."/>
            <person name="Zhao P.X."/>
            <person name="Zhou P."/>
            <person name="Barbe V."/>
            <person name="Bardou P."/>
            <person name="Bechner M."/>
            <person name="Bellec A."/>
            <person name="Berger A."/>
            <person name="Berges H."/>
            <person name="Bidwell S."/>
            <person name="Bisseling T."/>
            <person name="Choisne N."/>
            <person name="Couloux A."/>
            <person name="Denny R."/>
            <person name="Deshpande S."/>
            <person name="Dai X."/>
            <person name="Doyle J.J."/>
            <person name="Dudez A.M."/>
            <person name="Farmer A.D."/>
            <person name="Fouteau S."/>
            <person name="Franken C."/>
            <person name="Gibelin C."/>
            <person name="Gish J."/>
            <person name="Goldstein S."/>
            <person name="Gonzalez A.J."/>
            <person name="Green P.J."/>
            <person name="Hallab A."/>
            <person name="Hartog M."/>
            <person name="Hua A."/>
            <person name="Humphray S.J."/>
            <person name="Jeong D.H."/>
            <person name="Jing Y."/>
            <person name="Jocker A."/>
            <person name="Kenton S.M."/>
            <person name="Kim D.J."/>
            <person name="Klee K."/>
            <person name="Lai H."/>
            <person name="Lang C."/>
            <person name="Lin S."/>
            <person name="Macmil S.L."/>
            <person name="Magdelenat G."/>
            <person name="Matthews L."/>
            <person name="McCorrison J."/>
            <person name="Monaghan E.L."/>
            <person name="Mun J.H."/>
            <person name="Najar F.Z."/>
            <person name="Nicholson C."/>
            <person name="Noirot C."/>
            <person name="O'Bleness M."/>
            <person name="Paule C.R."/>
            <person name="Poulain J."/>
            <person name="Prion F."/>
            <person name="Qin B."/>
            <person name="Qu C."/>
            <person name="Retzel E.F."/>
            <person name="Riddle C."/>
            <person name="Sallet E."/>
            <person name="Samain S."/>
            <person name="Samson N."/>
            <person name="Sanders I."/>
            <person name="Saurat O."/>
            <person name="Scarpelli C."/>
            <person name="Schiex T."/>
            <person name="Segurens B."/>
            <person name="Severin A.J."/>
            <person name="Sherrier D.J."/>
            <person name="Shi R."/>
            <person name="Sims S."/>
            <person name="Singer S.R."/>
            <person name="Sinharoy S."/>
            <person name="Sterck L."/>
            <person name="Viollet A."/>
            <person name="Wang B.B."/>
            <person name="Wang K."/>
            <person name="Wang M."/>
            <person name="Wang X."/>
            <person name="Warfsmann J."/>
            <person name="Weissenbach J."/>
            <person name="White D.D."/>
            <person name="White J.D."/>
            <person name="Wiley G.B."/>
            <person name="Wincker P."/>
            <person name="Xing Y."/>
            <person name="Yang L."/>
            <person name="Yao Z."/>
            <person name="Ying F."/>
            <person name="Zhai J."/>
            <person name="Zhou L."/>
            <person name="Zuber A."/>
            <person name="Denarie J."/>
            <person name="Dixon R.A."/>
            <person name="May G.D."/>
            <person name="Schwartz D.C."/>
            <person name="Rogers J."/>
            <person name="Quetier F."/>
            <person name="Town C.D."/>
            <person name="Roe B.A."/>
        </authorList>
    </citation>
    <scope>NUCLEOTIDE SEQUENCE [LARGE SCALE GENOMIC DNA]</scope>
    <source>
        <strain evidence="2">A17</strain>
        <strain evidence="4 5">cv. Jemalong A17</strain>
    </source>
</reference>
<reference evidence="3" key="4">
    <citation type="journal article" date="2018" name="Nat. Plants">
        <title>Whole-genome landscape of Medicago truncatula symbiotic genes.</title>
        <authorList>
            <person name="Pecrix Y."/>
            <person name="Gamas P."/>
            <person name="Carrere S."/>
        </authorList>
    </citation>
    <scope>NUCLEOTIDE SEQUENCE</scope>
    <source>
        <tissue evidence="3">Leaves</tissue>
    </source>
</reference>
<dbReference type="SMART" id="SM00367">
    <property type="entry name" value="LRR_CC"/>
    <property type="match status" value="4"/>
</dbReference>
<dbReference type="SUPFAM" id="SSF52047">
    <property type="entry name" value="RNI-like"/>
    <property type="match status" value="1"/>
</dbReference>
<accession>A0A0C3XF67</accession>
<organism evidence="2 5">
    <name type="scientific">Medicago truncatula</name>
    <name type="common">Barrel medic</name>
    <name type="synonym">Medicago tribuloides</name>
    <dbReference type="NCBI Taxonomy" id="3880"/>
    <lineage>
        <taxon>Eukaryota</taxon>
        <taxon>Viridiplantae</taxon>
        <taxon>Streptophyta</taxon>
        <taxon>Embryophyta</taxon>
        <taxon>Tracheophyta</taxon>
        <taxon>Spermatophyta</taxon>
        <taxon>Magnoliopsida</taxon>
        <taxon>eudicotyledons</taxon>
        <taxon>Gunneridae</taxon>
        <taxon>Pentapetalae</taxon>
        <taxon>rosids</taxon>
        <taxon>fabids</taxon>
        <taxon>Fabales</taxon>
        <taxon>Fabaceae</taxon>
        <taxon>Papilionoideae</taxon>
        <taxon>50 kb inversion clade</taxon>
        <taxon>NPAAA clade</taxon>
        <taxon>Hologalegina</taxon>
        <taxon>IRL clade</taxon>
        <taxon>Trifolieae</taxon>
        <taxon>Medicago</taxon>
    </lineage>
</organism>
<dbReference type="PANTHER" id="PTHR38926">
    <property type="entry name" value="F-BOX DOMAIN CONTAINING PROTEIN, EXPRESSED"/>
    <property type="match status" value="1"/>
</dbReference>
<dbReference type="GO" id="GO:1905761">
    <property type="term" value="F:SCF ubiquitin ligase complex binding"/>
    <property type="evidence" value="ECO:0000318"/>
    <property type="project" value="GO_Central"/>
</dbReference>
<evidence type="ECO:0000259" key="1">
    <source>
        <dbReference type="PROSITE" id="PS50181"/>
    </source>
</evidence>
<dbReference type="PANTHER" id="PTHR38926:SF2">
    <property type="entry name" value="F-BOX_LRR-REPEAT PROTEIN 21-RELATED"/>
    <property type="match status" value="1"/>
</dbReference>
<name>G7K9J3_MEDTR</name>
<proteinExistence type="predicted"/>
<evidence type="ECO:0000313" key="2">
    <source>
        <dbReference type="EMBL" id="AES95652.2"/>
    </source>
</evidence>
<dbReference type="Pfam" id="PF13516">
    <property type="entry name" value="LRR_6"/>
    <property type="match status" value="1"/>
</dbReference>
<dbReference type="EMBL" id="CM001221">
    <property type="protein sequence ID" value="AES95652.2"/>
    <property type="molecule type" value="Genomic_DNA"/>
</dbReference>
<dbReference type="Pfam" id="PF12937">
    <property type="entry name" value="F-box-like"/>
    <property type="match status" value="1"/>
</dbReference>
<dbReference type="Proteomes" id="UP000002051">
    <property type="component" value="Chromosome 5"/>
</dbReference>
<dbReference type="InterPro" id="IPR001611">
    <property type="entry name" value="Leu-rich_rpt"/>
</dbReference>
<dbReference type="HOGENOM" id="CLU_044915_0_0_1"/>
<reference evidence="2 5" key="2">
    <citation type="journal article" date="2014" name="BMC Genomics">
        <title>An improved genome release (version Mt4.0) for the model legume Medicago truncatula.</title>
        <authorList>
            <person name="Tang H."/>
            <person name="Krishnakumar V."/>
            <person name="Bidwell S."/>
            <person name="Rosen B."/>
            <person name="Chan A."/>
            <person name="Zhou S."/>
            <person name="Gentzbittel L."/>
            <person name="Childs K.L."/>
            <person name="Yandell M."/>
            <person name="Gundlach H."/>
            <person name="Mayer K.F."/>
            <person name="Schwartz D.C."/>
            <person name="Town C.D."/>
        </authorList>
    </citation>
    <scope>GENOME REANNOTATION</scope>
    <source>
        <strain evidence="4 5">cv. Jemalong A17</strain>
    </source>
</reference>
<evidence type="ECO:0000313" key="3">
    <source>
        <dbReference type="EMBL" id="RHN54730.1"/>
    </source>
</evidence>
<accession>G7K9J3</accession>
<gene>
    <name evidence="2" type="ordered locus">MTR_5g027890</name>
    <name evidence="3" type="ORF">MtrunA17_Chr5g0410011</name>
</gene>
<sequence length="263" mass="30089">MASCSISARETGSESATVPNWLELPTDIITNILRRLDTIDIVKNACIVCPLWWSICKDPLMWRTIRMIGERSYFNANFPEICHYAVERSCGHLEEISVEYFATDELLEFIVENGTNLRCMRLVECQYISDEGFCKAVRKLLQLEELEISLCSLSKESLEVLGRSCRLLKSLIFSREWNRPVADDGDALIISETMSRLRRLHLDGNRLTDIGLLAILNGCPLLESLYIGGCYHLELSQGLEERCLEQIKDVRLSFTIDYLQVLL</sequence>
<dbReference type="CDD" id="cd22164">
    <property type="entry name" value="F-box_AtSKIP19-like"/>
    <property type="match status" value="1"/>
</dbReference>
<evidence type="ECO:0000313" key="5">
    <source>
        <dbReference type="Proteomes" id="UP000002051"/>
    </source>
</evidence>
<dbReference type="EnsemblPlants" id="AES95652">
    <property type="protein sequence ID" value="AES95652"/>
    <property type="gene ID" value="MTR_5g027890"/>
</dbReference>
<keyword evidence="5" id="KW-1185">Reference proteome</keyword>
<feature type="domain" description="F-box" evidence="1">
    <location>
        <begin position="18"/>
        <end position="65"/>
    </location>
</feature>
<dbReference type="Gene3D" id="3.80.10.10">
    <property type="entry name" value="Ribonuclease Inhibitor"/>
    <property type="match status" value="1"/>
</dbReference>
<dbReference type="AlphaFoldDB" id="G7K9J3"/>
<reference evidence="4" key="3">
    <citation type="submission" date="2015-04" db="UniProtKB">
        <authorList>
            <consortium name="EnsemblPlants"/>
        </authorList>
    </citation>
    <scope>IDENTIFICATION</scope>
    <source>
        <strain evidence="4">cv. Jemalong A17</strain>
    </source>
</reference>